<feature type="transmembrane region" description="Helical" evidence="1">
    <location>
        <begin position="20"/>
        <end position="42"/>
    </location>
</feature>
<feature type="transmembrane region" description="Helical" evidence="1">
    <location>
        <begin position="73"/>
        <end position="92"/>
    </location>
</feature>
<gene>
    <name evidence="2" type="ORF">GCM10018781_76060</name>
</gene>
<accession>A0A918YUA0</accession>
<keyword evidence="1" id="KW-0472">Membrane</keyword>
<organism evidence="2 3">
    <name type="scientific">Kitasatospora indigofera</name>
    <dbReference type="NCBI Taxonomy" id="67307"/>
    <lineage>
        <taxon>Bacteria</taxon>
        <taxon>Bacillati</taxon>
        <taxon>Actinomycetota</taxon>
        <taxon>Actinomycetes</taxon>
        <taxon>Kitasatosporales</taxon>
        <taxon>Streptomycetaceae</taxon>
        <taxon>Kitasatospora</taxon>
    </lineage>
</organism>
<proteinExistence type="predicted"/>
<dbReference type="Proteomes" id="UP000617734">
    <property type="component" value="Unassembled WGS sequence"/>
</dbReference>
<sequence>MMLYRARPGRRTFRPVVDRLPASMSGAVSLGAFAALVAALAVVRELHATWFALGAFAALSALLGALSRPVAAPLVAGAGWLFFNGFVAHRHATLEWGGAGVEGVRLGLFAAAALLSSLPAGLPRRTVRVHLLPVPDRVRSTHD</sequence>
<evidence type="ECO:0000256" key="1">
    <source>
        <dbReference type="SAM" id="Phobius"/>
    </source>
</evidence>
<keyword evidence="3" id="KW-1185">Reference proteome</keyword>
<evidence type="ECO:0000313" key="3">
    <source>
        <dbReference type="Proteomes" id="UP000617734"/>
    </source>
</evidence>
<reference evidence="2" key="2">
    <citation type="submission" date="2020-09" db="EMBL/GenBank/DDBJ databases">
        <authorList>
            <person name="Sun Q."/>
            <person name="Ohkuma M."/>
        </authorList>
    </citation>
    <scope>NUCLEOTIDE SEQUENCE</scope>
    <source>
        <strain evidence="2">JCM 4646</strain>
    </source>
</reference>
<feature type="transmembrane region" description="Helical" evidence="1">
    <location>
        <begin position="104"/>
        <end position="122"/>
    </location>
</feature>
<evidence type="ECO:0008006" key="4">
    <source>
        <dbReference type="Google" id="ProtNLM"/>
    </source>
</evidence>
<reference evidence="2" key="1">
    <citation type="journal article" date="2014" name="Int. J. Syst. Evol. Microbiol.">
        <title>Complete genome sequence of Corynebacterium casei LMG S-19264T (=DSM 44701T), isolated from a smear-ripened cheese.</title>
        <authorList>
            <consortium name="US DOE Joint Genome Institute (JGI-PGF)"/>
            <person name="Walter F."/>
            <person name="Albersmeier A."/>
            <person name="Kalinowski J."/>
            <person name="Ruckert C."/>
        </authorList>
    </citation>
    <scope>NUCLEOTIDE SEQUENCE</scope>
    <source>
        <strain evidence="2">JCM 4646</strain>
    </source>
</reference>
<keyword evidence="1" id="KW-1133">Transmembrane helix</keyword>
<dbReference type="RefSeq" id="WP_190215496.1">
    <property type="nucleotide sequence ID" value="NZ_BNBO01000081.1"/>
</dbReference>
<comment type="caution">
    <text evidence="2">The sequence shown here is derived from an EMBL/GenBank/DDBJ whole genome shotgun (WGS) entry which is preliminary data.</text>
</comment>
<protein>
    <recommendedName>
        <fullName evidence="4">DUF4118 domain-containing protein</fullName>
    </recommendedName>
</protein>
<dbReference type="EMBL" id="BNBO01000081">
    <property type="protein sequence ID" value="GHE25099.1"/>
    <property type="molecule type" value="Genomic_DNA"/>
</dbReference>
<feature type="transmembrane region" description="Helical" evidence="1">
    <location>
        <begin position="48"/>
        <end position="66"/>
    </location>
</feature>
<name>A0A918YUA0_9ACTN</name>
<keyword evidence="1" id="KW-0812">Transmembrane</keyword>
<dbReference type="AlphaFoldDB" id="A0A918YUA0"/>
<dbReference type="GeneID" id="95357836"/>
<evidence type="ECO:0000313" key="2">
    <source>
        <dbReference type="EMBL" id="GHE25099.1"/>
    </source>
</evidence>